<gene>
    <name evidence="1" type="ORF">GBAR_LOCUS2940</name>
</gene>
<evidence type="ECO:0000313" key="2">
    <source>
        <dbReference type="Proteomes" id="UP001174909"/>
    </source>
</evidence>
<reference evidence="1" key="1">
    <citation type="submission" date="2023-03" db="EMBL/GenBank/DDBJ databases">
        <authorList>
            <person name="Steffen K."/>
            <person name="Cardenas P."/>
        </authorList>
    </citation>
    <scope>NUCLEOTIDE SEQUENCE</scope>
</reference>
<organism evidence="1 2">
    <name type="scientific">Geodia barretti</name>
    <name type="common">Barrett's horny sponge</name>
    <dbReference type="NCBI Taxonomy" id="519541"/>
    <lineage>
        <taxon>Eukaryota</taxon>
        <taxon>Metazoa</taxon>
        <taxon>Porifera</taxon>
        <taxon>Demospongiae</taxon>
        <taxon>Heteroscleromorpha</taxon>
        <taxon>Tetractinellida</taxon>
        <taxon>Astrophorina</taxon>
        <taxon>Geodiidae</taxon>
        <taxon>Geodia</taxon>
    </lineage>
</organism>
<comment type="caution">
    <text evidence="1">The sequence shown here is derived from an EMBL/GenBank/DDBJ whole genome shotgun (WGS) entry which is preliminary data.</text>
</comment>
<evidence type="ECO:0000313" key="1">
    <source>
        <dbReference type="EMBL" id="CAI8000447.1"/>
    </source>
</evidence>
<dbReference type="AlphaFoldDB" id="A0AA35R1P8"/>
<dbReference type="Proteomes" id="UP001174909">
    <property type="component" value="Unassembled WGS sequence"/>
</dbReference>
<name>A0AA35R1P8_GEOBA</name>
<protein>
    <submittedName>
        <fullName evidence="1">Uncharacterized protein</fullName>
    </submittedName>
</protein>
<dbReference type="EMBL" id="CASHTH010000402">
    <property type="protein sequence ID" value="CAI8000447.1"/>
    <property type="molecule type" value="Genomic_DNA"/>
</dbReference>
<sequence>MPPSTKKRKRKRYLQKFLHPIKTQPQNLTLHSPVTRLMCAMARKIWPMPQLLEAVRVWCMLILISKRKRLPIQSHLHRQFHNNPTKRSL</sequence>
<proteinExistence type="predicted"/>
<accession>A0AA35R1P8</accession>
<keyword evidence="2" id="KW-1185">Reference proteome</keyword>